<comment type="subcellular location">
    <subcellularLocation>
        <location evidence="1">Cell membrane</location>
        <topology evidence="1">Multi-pass membrane protein</topology>
    </subcellularLocation>
</comment>
<comment type="similarity">
    <text evidence="2">Belongs to the UPF0718 family.</text>
</comment>
<organism evidence="9">
    <name type="scientific">marine sediment metagenome</name>
    <dbReference type="NCBI Taxonomy" id="412755"/>
    <lineage>
        <taxon>unclassified sequences</taxon>
        <taxon>metagenomes</taxon>
        <taxon>ecological metagenomes</taxon>
    </lineage>
</organism>
<keyword evidence="6 7" id="KW-0472">Membrane</keyword>
<evidence type="ECO:0000256" key="6">
    <source>
        <dbReference type="ARBA" id="ARBA00023136"/>
    </source>
</evidence>
<feature type="transmembrane region" description="Helical" evidence="7">
    <location>
        <begin position="87"/>
        <end position="109"/>
    </location>
</feature>
<dbReference type="Gene3D" id="1.10.620.20">
    <property type="entry name" value="Ribonucleotide Reductase, subunit A"/>
    <property type="match status" value="1"/>
</dbReference>
<evidence type="ECO:0000256" key="5">
    <source>
        <dbReference type="ARBA" id="ARBA00022989"/>
    </source>
</evidence>
<evidence type="ECO:0000256" key="3">
    <source>
        <dbReference type="ARBA" id="ARBA00022475"/>
    </source>
</evidence>
<dbReference type="InterPro" id="IPR007029">
    <property type="entry name" value="YHS_dom"/>
</dbReference>
<dbReference type="GO" id="GO:0005886">
    <property type="term" value="C:plasma membrane"/>
    <property type="evidence" value="ECO:0007669"/>
    <property type="project" value="UniProtKB-SubCell"/>
</dbReference>
<keyword evidence="4 7" id="KW-0812">Transmembrane</keyword>
<dbReference type="AlphaFoldDB" id="X1AZ13"/>
<feature type="transmembrane region" description="Helical" evidence="7">
    <location>
        <begin position="115"/>
        <end position="135"/>
    </location>
</feature>
<feature type="transmembrane region" description="Helical" evidence="7">
    <location>
        <begin position="230"/>
        <end position="254"/>
    </location>
</feature>
<comment type="caution">
    <text evidence="9">The sequence shown here is derived from an EMBL/GenBank/DDBJ whole genome shotgun (WGS) entry which is preliminary data.</text>
</comment>
<dbReference type="InterPro" id="IPR009078">
    <property type="entry name" value="Ferritin-like_SF"/>
</dbReference>
<feature type="transmembrane region" description="Helical" evidence="7">
    <location>
        <begin position="14"/>
        <end position="33"/>
    </location>
</feature>
<proteinExistence type="inferred from homology"/>
<evidence type="ECO:0000313" key="9">
    <source>
        <dbReference type="EMBL" id="GAG74417.1"/>
    </source>
</evidence>
<feature type="transmembrane region" description="Helical" evidence="7">
    <location>
        <begin position="291"/>
        <end position="309"/>
    </location>
</feature>
<accession>X1AZ13</accession>
<keyword evidence="5 7" id="KW-1133">Transmembrane helix</keyword>
<dbReference type="Pfam" id="PF03773">
    <property type="entry name" value="ArsP_1"/>
    <property type="match status" value="1"/>
</dbReference>
<dbReference type="EMBL" id="BART01000707">
    <property type="protein sequence ID" value="GAG74417.1"/>
    <property type="molecule type" value="Genomic_DNA"/>
</dbReference>
<feature type="transmembrane region" description="Helical" evidence="7">
    <location>
        <begin position="53"/>
        <end position="75"/>
    </location>
</feature>
<feature type="transmembrane region" description="Helical" evidence="7">
    <location>
        <begin position="260"/>
        <end position="284"/>
    </location>
</feature>
<dbReference type="Pfam" id="PF04945">
    <property type="entry name" value="YHS"/>
    <property type="match status" value="1"/>
</dbReference>
<gene>
    <name evidence="9" type="ORF">S01H4_03031</name>
</gene>
<dbReference type="InterPro" id="IPR005524">
    <property type="entry name" value="DUF318"/>
</dbReference>
<reference evidence="9" key="1">
    <citation type="journal article" date="2014" name="Front. Microbiol.">
        <title>High frequency of phylogenetically diverse reductive dehalogenase-homologous genes in deep subseafloor sedimentary metagenomes.</title>
        <authorList>
            <person name="Kawai M."/>
            <person name="Futagami T."/>
            <person name="Toyoda A."/>
            <person name="Takaki Y."/>
            <person name="Nishi S."/>
            <person name="Hori S."/>
            <person name="Arai W."/>
            <person name="Tsubouchi T."/>
            <person name="Morono Y."/>
            <person name="Uchiyama I."/>
            <person name="Ito T."/>
            <person name="Fujiyama A."/>
            <person name="Inagaki F."/>
            <person name="Takami H."/>
        </authorList>
    </citation>
    <scope>NUCLEOTIDE SEQUENCE</scope>
    <source>
        <strain evidence="9">Expedition CK06-06</strain>
    </source>
</reference>
<dbReference type="PANTHER" id="PTHR34184:SF4">
    <property type="entry name" value="UPF0718 PROTEIN YCGR"/>
    <property type="match status" value="1"/>
</dbReference>
<name>X1AZ13_9ZZZZ</name>
<dbReference type="SMART" id="SM00746">
    <property type="entry name" value="TRASH"/>
    <property type="match status" value="1"/>
</dbReference>
<evidence type="ECO:0000256" key="1">
    <source>
        <dbReference type="ARBA" id="ARBA00004651"/>
    </source>
</evidence>
<evidence type="ECO:0000256" key="2">
    <source>
        <dbReference type="ARBA" id="ARBA00006386"/>
    </source>
</evidence>
<dbReference type="InterPro" id="IPR011017">
    <property type="entry name" value="TRASH_dom"/>
</dbReference>
<evidence type="ECO:0000256" key="4">
    <source>
        <dbReference type="ARBA" id="ARBA00022692"/>
    </source>
</evidence>
<dbReference type="InterPro" id="IPR012348">
    <property type="entry name" value="RNR-like"/>
</dbReference>
<dbReference type="GO" id="GO:0016491">
    <property type="term" value="F:oxidoreductase activity"/>
    <property type="evidence" value="ECO:0007669"/>
    <property type="project" value="InterPro"/>
</dbReference>
<dbReference type="PANTHER" id="PTHR34184">
    <property type="entry name" value="UPF0718 PROTEIN YCGR"/>
    <property type="match status" value="1"/>
</dbReference>
<evidence type="ECO:0000259" key="8">
    <source>
        <dbReference type="SMART" id="SM00746"/>
    </source>
</evidence>
<evidence type="ECO:0000256" key="7">
    <source>
        <dbReference type="SAM" id="Phobius"/>
    </source>
</evidence>
<feature type="transmembrane region" description="Helical" evidence="7">
    <location>
        <begin position="321"/>
        <end position="341"/>
    </location>
</feature>
<dbReference type="InterPro" id="IPR052923">
    <property type="entry name" value="UPF0718"/>
</dbReference>
<feature type="domain" description="TRASH" evidence="8">
    <location>
        <begin position="157"/>
        <end position="194"/>
    </location>
</feature>
<protein>
    <recommendedName>
        <fullName evidence="8">TRASH domain-containing protein</fullName>
    </recommendedName>
</protein>
<dbReference type="SUPFAM" id="SSF47240">
    <property type="entry name" value="Ferritin-like"/>
    <property type="match status" value="1"/>
</dbReference>
<sequence>MNILIEFLVVFKEYLIEVLPFLIIGFVLSGLIHEFIPAKLVERHLGGKGIKPILYSTLAGTVLPICCIGSLPIALSLHQKGARLGPVLAFLVATPATSITALMVCYGLLGLKFTVFIFFAVILMGLIMGIVGNLIRFSPPKGLANSACCQEKEFAIDTICGMNVDVCKGLKTEYQDEYYFFCSPHCQTTFEKEPEKYINTKIYIKDIRDRLSSVFKYVFTDMVKKIGPEIFLGLVLAALVSTIAPVGEFVGYHFSGGFGYLFSLVFGLAMYICSTASVPLVHAFISQGMNVGAGMVLLIAGPVTSWGTLLVLRKSFGGKTLILYLTIISILALSFGYIFYLI</sequence>
<keyword evidence="3" id="KW-1003">Cell membrane</keyword>